<feature type="compositionally biased region" description="Basic and acidic residues" evidence="1">
    <location>
        <begin position="494"/>
        <end position="522"/>
    </location>
</feature>
<feature type="compositionally biased region" description="Basic and acidic residues" evidence="1">
    <location>
        <begin position="688"/>
        <end position="700"/>
    </location>
</feature>
<dbReference type="SUPFAM" id="SSF54236">
    <property type="entry name" value="Ubiquitin-like"/>
    <property type="match status" value="1"/>
</dbReference>
<keyword evidence="3" id="KW-1185">Reference proteome</keyword>
<dbReference type="AlphaFoldDB" id="M2MRF8"/>
<feature type="compositionally biased region" description="Low complexity" evidence="1">
    <location>
        <begin position="26"/>
        <end position="37"/>
    </location>
</feature>
<feature type="region of interest" description="Disordered" evidence="1">
    <location>
        <begin position="494"/>
        <end position="610"/>
    </location>
</feature>
<dbReference type="KEGG" id="bcom:BAUCODRAFT_36508"/>
<feature type="compositionally biased region" description="Basic residues" evidence="1">
    <location>
        <begin position="50"/>
        <end position="59"/>
    </location>
</feature>
<feature type="compositionally biased region" description="Polar residues" evidence="1">
    <location>
        <begin position="186"/>
        <end position="198"/>
    </location>
</feature>
<gene>
    <name evidence="2" type="ORF">BAUCODRAFT_36508</name>
</gene>
<dbReference type="GeneID" id="19112971"/>
<dbReference type="OMA" id="QTWRSWY"/>
<evidence type="ECO:0000313" key="2">
    <source>
        <dbReference type="EMBL" id="EMC94038.1"/>
    </source>
</evidence>
<evidence type="ECO:0000256" key="1">
    <source>
        <dbReference type="SAM" id="MobiDB-lite"/>
    </source>
</evidence>
<dbReference type="Gene3D" id="2.30.29.30">
    <property type="entry name" value="Pleckstrin-homology domain (PH domain)/Phosphotyrosine-binding domain (PTB)"/>
    <property type="match status" value="1"/>
</dbReference>
<feature type="compositionally biased region" description="Polar residues" evidence="1">
    <location>
        <begin position="534"/>
        <end position="546"/>
    </location>
</feature>
<dbReference type="InterPro" id="IPR011993">
    <property type="entry name" value="PH-like_dom_sf"/>
</dbReference>
<feature type="compositionally biased region" description="Polar residues" evidence="1">
    <location>
        <begin position="795"/>
        <end position="806"/>
    </location>
</feature>
<dbReference type="Gene3D" id="3.10.20.90">
    <property type="entry name" value="Phosphatidylinositol 3-kinase Catalytic Subunit, Chain A, domain 1"/>
    <property type="match status" value="1"/>
</dbReference>
<dbReference type="EMBL" id="KB445559">
    <property type="protein sequence ID" value="EMC94038.1"/>
    <property type="molecule type" value="Genomic_DNA"/>
</dbReference>
<evidence type="ECO:0008006" key="4">
    <source>
        <dbReference type="Google" id="ProtNLM"/>
    </source>
</evidence>
<dbReference type="STRING" id="717646.M2MRF8"/>
<dbReference type="PANTHER" id="PTHR38700">
    <property type="entry name" value="YALI0E22418P"/>
    <property type="match status" value="1"/>
</dbReference>
<name>M2MRF8_BAUPA</name>
<dbReference type="eggNOG" id="ENOG502S3MD">
    <property type="taxonomic scope" value="Eukaryota"/>
</dbReference>
<organism evidence="2 3">
    <name type="scientific">Baudoinia panamericana (strain UAMH 10762)</name>
    <name type="common">Angels' share fungus</name>
    <name type="synonym">Baudoinia compniacensis (strain UAMH 10762)</name>
    <dbReference type="NCBI Taxonomy" id="717646"/>
    <lineage>
        <taxon>Eukaryota</taxon>
        <taxon>Fungi</taxon>
        <taxon>Dikarya</taxon>
        <taxon>Ascomycota</taxon>
        <taxon>Pezizomycotina</taxon>
        <taxon>Dothideomycetes</taxon>
        <taxon>Dothideomycetidae</taxon>
        <taxon>Mycosphaerellales</taxon>
        <taxon>Teratosphaeriaceae</taxon>
        <taxon>Baudoinia</taxon>
    </lineage>
</organism>
<feature type="compositionally biased region" description="Basic and acidic residues" evidence="1">
    <location>
        <begin position="864"/>
        <end position="878"/>
    </location>
</feature>
<protein>
    <recommendedName>
        <fullName evidence="4">PH domain-containing protein</fullName>
    </recommendedName>
</protein>
<feature type="region of interest" description="Disordered" evidence="1">
    <location>
        <begin position="672"/>
        <end position="878"/>
    </location>
</feature>
<reference evidence="2 3" key="1">
    <citation type="journal article" date="2012" name="PLoS Pathog.">
        <title>Diverse lifestyles and strategies of plant pathogenesis encoded in the genomes of eighteen Dothideomycetes fungi.</title>
        <authorList>
            <person name="Ohm R.A."/>
            <person name="Feau N."/>
            <person name="Henrissat B."/>
            <person name="Schoch C.L."/>
            <person name="Horwitz B.A."/>
            <person name="Barry K.W."/>
            <person name="Condon B.J."/>
            <person name="Copeland A.C."/>
            <person name="Dhillon B."/>
            <person name="Glaser F."/>
            <person name="Hesse C.N."/>
            <person name="Kosti I."/>
            <person name="LaButti K."/>
            <person name="Lindquist E.A."/>
            <person name="Lucas S."/>
            <person name="Salamov A.A."/>
            <person name="Bradshaw R.E."/>
            <person name="Ciuffetti L."/>
            <person name="Hamelin R.C."/>
            <person name="Kema G.H.J."/>
            <person name="Lawrence C."/>
            <person name="Scott J.A."/>
            <person name="Spatafora J.W."/>
            <person name="Turgeon B.G."/>
            <person name="de Wit P.J.G.M."/>
            <person name="Zhong S."/>
            <person name="Goodwin S.B."/>
            <person name="Grigoriev I.V."/>
        </authorList>
    </citation>
    <scope>NUCLEOTIDE SEQUENCE [LARGE SCALE GENOMIC DNA]</scope>
    <source>
        <strain evidence="2 3">UAMH 10762</strain>
    </source>
</reference>
<dbReference type="HOGENOM" id="CLU_012320_0_0_1"/>
<dbReference type="RefSeq" id="XP_007678641.1">
    <property type="nucleotide sequence ID" value="XM_007680451.1"/>
</dbReference>
<feature type="compositionally biased region" description="Polar residues" evidence="1">
    <location>
        <begin position="90"/>
        <end position="111"/>
    </location>
</feature>
<dbReference type="OrthoDB" id="43122at2759"/>
<dbReference type="InterPro" id="IPR029071">
    <property type="entry name" value="Ubiquitin-like_domsf"/>
</dbReference>
<feature type="compositionally biased region" description="Polar residues" evidence="1">
    <location>
        <begin position="1"/>
        <end position="11"/>
    </location>
</feature>
<sequence length="893" mass="98777">MAEDLSSQPQRLSRYRSQRKAQQQAPDEVIPEVPDVPGDQPDPTDDSVTRRKSRYRRKNVASPAQADGRPATARAEDDRNGPAVAKTDHPMTTSPQPSIMPESQLNRASSTARREQEPRISPPAHHGNPRSGHPSVDADGYGTDGMEDHLPERQPRAGASHEGQAPMYDQKHLPNGELFPPPRPENVQSTVQSVQGQCPPSLDKVRVSKSQQPKLSDDHHEPRGCFGFFKRKRGEASPGADALVARPTATNEGLTDAPVSAVNAGDRSVLVECGKSKTVFPVTLTTTTSDIIKSAATCMSERINTRSAVLLEDFAKAGVQRPLRRYEHVRDVINSWDTDRQNSLLLVDPRTGSSEAELSLAGVPHDKPGDVSWLLSVSQRPGRWDKRMITLKLDGQLTMQRDPNKPLLQENICHLSDFDIYTPTQEKLRKQVRPPKKYCYAIKSQQKTGIFESTHDYVHFLCTNDKATADDFYAAVQGWRSWYLVNVLGEGRKLKSSEGHAVDNETRRMSKEHRRNESHDSHYQLGSFKPLMETQDTSARPSTARSANAPPPVFGVPARSAHQPDTVSGVERRPSTRHRQQHPPVSLGNKAQLADDEPLGNLARRTSLDQTRTSFDDGRLEEFAATGLLGRKYSQRQQHVEVREKQQLQQPFTSGPNLLNGGFDANHDDTLANRQSLDLVRRNPSVRTKHENRSLDDGGVKRNRSTRTHVSSDVTRSRSMRAANVPAKPLVDLTPEYRAPPQHANKGKGHSPDRNVPGALVESATTPEDPLGIPSSTDWRGANALNEVSQPLGRSLSQRGQQPKSTRSPDHHPFTGEGLLAGSRAQQGWGGGNRGRGVVDGSHADSPLMDVHEPSKFVQGSLLRKVEQERGRDGPVIDRAKRVEKEVKYGEGY</sequence>
<dbReference type="Proteomes" id="UP000011761">
    <property type="component" value="Unassembled WGS sequence"/>
</dbReference>
<feature type="region of interest" description="Disordered" evidence="1">
    <location>
        <begin position="1"/>
        <end position="203"/>
    </location>
</feature>
<evidence type="ECO:0000313" key="3">
    <source>
        <dbReference type="Proteomes" id="UP000011761"/>
    </source>
</evidence>
<feature type="compositionally biased region" description="Basic and acidic residues" evidence="1">
    <location>
        <begin position="146"/>
        <end position="155"/>
    </location>
</feature>
<dbReference type="PANTHER" id="PTHR38700:SF1">
    <property type="entry name" value="PH DOMAIN-CONTAINING PROTEIN"/>
    <property type="match status" value="1"/>
</dbReference>
<proteinExistence type="predicted"/>
<accession>M2MRF8</accession>